<sequence>MAEDGVNTCGRTLKEETANTTDDLLTDKEYSCGGEKEGDEEESIMKTHLTFDDYRIIVCWMEDPTKFESIHGTGEKTSVGGQAKIKKKDAFQILARHLVNKTTNPALRKINNGGKLACDVSKGRKKQATPKQV</sequence>
<dbReference type="AlphaFoldDB" id="A0A2P4WZ69"/>
<reference evidence="1 2" key="1">
    <citation type="journal article" date="2017" name="Genome Biol. Evol.">
        <title>Phytophthora megakarya and P. palmivora, closely related causal agents of cacao black pod rot, underwent increases in genome sizes and gene numbers by different mechanisms.</title>
        <authorList>
            <person name="Ali S.S."/>
            <person name="Shao J."/>
            <person name="Lary D.J."/>
            <person name="Kronmiller B."/>
            <person name="Shen D."/>
            <person name="Strem M.D."/>
            <person name="Amoako-Attah I."/>
            <person name="Akrofi A.Y."/>
            <person name="Begoude B.A."/>
            <person name="Ten Hoopen G.M."/>
            <person name="Coulibaly K."/>
            <person name="Kebe B.I."/>
            <person name="Melnick R.L."/>
            <person name="Guiltinan M.J."/>
            <person name="Tyler B.M."/>
            <person name="Meinhardt L.W."/>
            <person name="Bailey B.A."/>
        </authorList>
    </citation>
    <scope>NUCLEOTIDE SEQUENCE [LARGE SCALE GENOMIC DNA]</scope>
    <source>
        <strain evidence="2">sbr112.9</strain>
    </source>
</reference>
<comment type="caution">
    <text evidence="1">The sequence shown here is derived from an EMBL/GenBank/DDBJ whole genome shotgun (WGS) entry which is preliminary data.</text>
</comment>
<evidence type="ECO:0000313" key="2">
    <source>
        <dbReference type="Proteomes" id="UP000237271"/>
    </source>
</evidence>
<accession>A0A2P4WZ69</accession>
<dbReference type="Proteomes" id="UP000237271">
    <property type="component" value="Unassembled WGS sequence"/>
</dbReference>
<name>A0A2P4WZ69_9STRA</name>
<evidence type="ECO:0008006" key="3">
    <source>
        <dbReference type="Google" id="ProtNLM"/>
    </source>
</evidence>
<dbReference type="OrthoDB" id="91003at2759"/>
<keyword evidence="2" id="KW-1185">Reference proteome</keyword>
<dbReference type="EMBL" id="NCKW01020196">
    <property type="protein sequence ID" value="POM58599.1"/>
    <property type="molecule type" value="Genomic_DNA"/>
</dbReference>
<evidence type="ECO:0000313" key="1">
    <source>
        <dbReference type="EMBL" id="POM58599.1"/>
    </source>
</evidence>
<protein>
    <recommendedName>
        <fullName evidence="3">BEN domain-containing protein</fullName>
    </recommendedName>
</protein>
<proteinExistence type="predicted"/>
<gene>
    <name evidence="1" type="ORF">PHPALM_36728</name>
</gene>
<organism evidence="1 2">
    <name type="scientific">Phytophthora palmivora</name>
    <dbReference type="NCBI Taxonomy" id="4796"/>
    <lineage>
        <taxon>Eukaryota</taxon>
        <taxon>Sar</taxon>
        <taxon>Stramenopiles</taxon>
        <taxon>Oomycota</taxon>
        <taxon>Peronosporomycetes</taxon>
        <taxon>Peronosporales</taxon>
        <taxon>Peronosporaceae</taxon>
        <taxon>Phytophthora</taxon>
    </lineage>
</organism>